<organism evidence="6 7">
    <name type="scientific">Manduca sexta</name>
    <name type="common">Tobacco hawkmoth</name>
    <name type="synonym">Tobacco hornworm</name>
    <dbReference type="NCBI Taxonomy" id="7130"/>
    <lineage>
        <taxon>Eukaryota</taxon>
        <taxon>Metazoa</taxon>
        <taxon>Ecdysozoa</taxon>
        <taxon>Arthropoda</taxon>
        <taxon>Hexapoda</taxon>
        <taxon>Insecta</taxon>
        <taxon>Pterygota</taxon>
        <taxon>Neoptera</taxon>
        <taxon>Endopterygota</taxon>
        <taxon>Lepidoptera</taxon>
        <taxon>Glossata</taxon>
        <taxon>Ditrysia</taxon>
        <taxon>Bombycoidea</taxon>
        <taxon>Sphingidae</taxon>
        <taxon>Sphinginae</taxon>
        <taxon>Sphingini</taxon>
        <taxon>Manduca</taxon>
    </lineage>
</organism>
<keyword evidence="2" id="KW-0722">Serine protease inhibitor</keyword>
<dbReference type="SMART" id="SM00131">
    <property type="entry name" value="KU"/>
    <property type="match status" value="1"/>
</dbReference>
<evidence type="ECO:0000256" key="2">
    <source>
        <dbReference type="ARBA" id="ARBA00022900"/>
    </source>
</evidence>
<dbReference type="FunFam" id="4.10.410.10:FF:000004">
    <property type="entry name" value="Tissue factor pathway inhibitor"/>
    <property type="match status" value="1"/>
</dbReference>
<dbReference type="InterPro" id="IPR050098">
    <property type="entry name" value="TFPI/VKTCI-like"/>
</dbReference>
<keyword evidence="7" id="KW-1185">Reference proteome</keyword>
<dbReference type="EMBL" id="JH668317">
    <property type="protein sequence ID" value="KAG6445182.1"/>
    <property type="molecule type" value="Genomic_DNA"/>
</dbReference>
<feature type="chain" id="PRO_5038324399" description="BPTI/Kunitz inhibitor domain-containing protein" evidence="4">
    <location>
        <begin position="19"/>
        <end position="75"/>
    </location>
</feature>
<evidence type="ECO:0000313" key="6">
    <source>
        <dbReference type="EMBL" id="KAG6445182.1"/>
    </source>
</evidence>
<protein>
    <recommendedName>
        <fullName evidence="5">BPTI/Kunitz inhibitor domain-containing protein</fullName>
    </recommendedName>
</protein>
<evidence type="ECO:0000313" key="7">
    <source>
        <dbReference type="Proteomes" id="UP000791440"/>
    </source>
</evidence>
<keyword evidence="1" id="KW-0646">Protease inhibitor</keyword>
<proteinExistence type="predicted"/>
<evidence type="ECO:0000256" key="1">
    <source>
        <dbReference type="ARBA" id="ARBA00022690"/>
    </source>
</evidence>
<feature type="signal peptide" evidence="4">
    <location>
        <begin position="1"/>
        <end position="18"/>
    </location>
</feature>
<reference evidence="6" key="1">
    <citation type="journal article" date="2016" name="Insect Biochem. Mol. Biol.">
        <title>Multifaceted biological insights from a draft genome sequence of the tobacco hornworm moth, Manduca sexta.</title>
        <authorList>
            <person name="Kanost M.R."/>
            <person name="Arrese E.L."/>
            <person name="Cao X."/>
            <person name="Chen Y.R."/>
            <person name="Chellapilla S."/>
            <person name="Goldsmith M.R."/>
            <person name="Grosse-Wilde E."/>
            <person name="Heckel D.G."/>
            <person name="Herndon N."/>
            <person name="Jiang H."/>
            <person name="Papanicolaou A."/>
            <person name="Qu J."/>
            <person name="Soulages J.L."/>
            <person name="Vogel H."/>
            <person name="Walters J."/>
            <person name="Waterhouse R.M."/>
            <person name="Ahn S.J."/>
            <person name="Almeida F.C."/>
            <person name="An C."/>
            <person name="Aqrawi P."/>
            <person name="Bretschneider A."/>
            <person name="Bryant W.B."/>
            <person name="Bucks S."/>
            <person name="Chao H."/>
            <person name="Chevignon G."/>
            <person name="Christen J.M."/>
            <person name="Clarke D.F."/>
            <person name="Dittmer N.T."/>
            <person name="Ferguson L.C.F."/>
            <person name="Garavelou S."/>
            <person name="Gordon K.H.J."/>
            <person name="Gunaratna R.T."/>
            <person name="Han Y."/>
            <person name="Hauser F."/>
            <person name="He Y."/>
            <person name="Heidel-Fischer H."/>
            <person name="Hirsh A."/>
            <person name="Hu Y."/>
            <person name="Jiang H."/>
            <person name="Kalra D."/>
            <person name="Klinner C."/>
            <person name="Konig C."/>
            <person name="Kovar C."/>
            <person name="Kroll A.R."/>
            <person name="Kuwar S.S."/>
            <person name="Lee S.L."/>
            <person name="Lehman R."/>
            <person name="Li K."/>
            <person name="Li Z."/>
            <person name="Liang H."/>
            <person name="Lovelace S."/>
            <person name="Lu Z."/>
            <person name="Mansfield J.H."/>
            <person name="McCulloch K.J."/>
            <person name="Mathew T."/>
            <person name="Morton B."/>
            <person name="Muzny D.M."/>
            <person name="Neunemann D."/>
            <person name="Ongeri F."/>
            <person name="Pauchet Y."/>
            <person name="Pu L.L."/>
            <person name="Pyrousis I."/>
            <person name="Rao X.J."/>
            <person name="Redding A."/>
            <person name="Roesel C."/>
            <person name="Sanchez-Gracia A."/>
            <person name="Schaack S."/>
            <person name="Shukla A."/>
            <person name="Tetreau G."/>
            <person name="Wang Y."/>
            <person name="Xiong G.H."/>
            <person name="Traut W."/>
            <person name="Walsh T.K."/>
            <person name="Worley K.C."/>
            <person name="Wu D."/>
            <person name="Wu W."/>
            <person name="Wu Y.Q."/>
            <person name="Zhang X."/>
            <person name="Zou Z."/>
            <person name="Zucker H."/>
            <person name="Briscoe A.D."/>
            <person name="Burmester T."/>
            <person name="Clem R.J."/>
            <person name="Feyereisen R."/>
            <person name="Grimmelikhuijzen C.J.P."/>
            <person name="Hamodrakas S.J."/>
            <person name="Hansson B.S."/>
            <person name="Huguet E."/>
            <person name="Jermiin L.S."/>
            <person name="Lan Q."/>
            <person name="Lehman H.K."/>
            <person name="Lorenzen M."/>
            <person name="Merzendorfer H."/>
            <person name="Michalopoulos I."/>
            <person name="Morton D.B."/>
            <person name="Muthukrishnan S."/>
            <person name="Oakeshott J.G."/>
            <person name="Palmer W."/>
            <person name="Park Y."/>
            <person name="Passarelli A.L."/>
            <person name="Rozas J."/>
            <person name="Schwartz L.M."/>
            <person name="Smith W."/>
            <person name="Southgate A."/>
            <person name="Vilcinskas A."/>
            <person name="Vogt R."/>
            <person name="Wang P."/>
            <person name="Werren J."/>
            <person name="Yu X.Q."/>
            <person name="Zhou J.J."/>
            <person name="Brown S.J."/>
            <person name="Scherer S.E."/>
            <person name="Richards S."/>
            <person name="Blissard G.W."/>
        </authorList>
    </citation>
    <scope>NUCLEOTIDE SEQUENCE</scope>
</reference>
<reference evidence="6" key="2">
    <citation type="submission" date="2020-12" db="EMBL/GenBank/DDBJ databases">
        <authorList>
            <person name="Kanost M."/>
        </authorList>
    </citation>
    <scope>NUCLEOTIDE SEQUENCE</scope>
</reference>
<evidence type="ECO:0000259" key="5">
    <source>
        <dbReference type="PROSITE" id="PS50279"/>
    </source>
</evidence>
<keyword evidence="3" id="KW-1015">Disulfide bond</keyword>
<name>A0A921YTB2_MANSE</name>
<feature type="domain" description="BPTI/Kunitz inhibitor" evidence="5">
    <location>
        <begin position="23"/>
        <end position="73"/>
    </location>
</feature>
<accession>A0A921YTB2</accession>
<evidence type="ECO:0000256" key="3">
    <source>
        <dbReference type="ARBA" id="ARBA00023157"/>
    </source>
</evidence>
<dbReference type="InterPro" id="IPR020901">
    <property type="entry name" value="Prtase_inh_Kunz-CS"/>
</dbReference>
<dbReference type="Proteomes" id="UP000791440">
    <property type="component" value="Unassembled WGS sequence"/>
</dbReference>
<keyword evidence="4" id="KW-0732">Signal</keyword>
<dbReference type="GO" id="GO:0004867">
    <property type="term" value="F:serine-type endopeptidase inhibitor activity"/>
    <property type="evidence" value="ECO:0007669"/>
    <property type="project" value="UniProtKB-KW"/>
</dbReference>
<gene>
    <name evidence="6" type="ORF">O3G_MSEX003791</name>
</gene>
<dbReference type="PROSITE" id="PS00280">
    <property type="entry name" value="BPTI_KUNITZ_1"/>
    <property type="match status" value="1"/>
</dbReference>
<evidence type="ECO:0000256" key="4">
    <source>
        <dbReference type="SAM" id="SignalP"/>
    </source>
</evidence>
<dbReference type="AlphaFoldDB" id="A0A921YTB2"/>
<dbReference type="PANTHER" id="PTHR10083">
    <property type="entry name" value="KUNITZ-TYPE PROTEASE INHIBITOR-RELATED"/>
    <property type="match status" value="1"/>
</dbReference>
<dbReference type="EMBL" id="JH668317">
    <property type="protein sequence ID" value="KAG6445181.1"/>
    <property type="molecule type" value="Genomic_DNA"/>
</dbReference>
<dbReference type="InterPro" id="IPR002223">
    <property type="entry name" value="Kunitz_BPTI"/>
</dbReference>
<dbReference type="Pfam" id="PF00014">
    <property type="entry name" value="Kunitz_BPTI"/>
    <property type="match status" value="1"/>
</dbReference>
<dbReference type="GO" id="GO:0005615">
    <property type="term" value="C:extracellular space"/>
    <property type="evidence" value="ECO:0007669"/>
    <property type="project" value="TreeGrafter"/>
</dbReference>
<sequence>MNLLYFLSFLGCITLCLSAGNICFLPLEVGVCRALFFRYGYDPAIKACKEFMYGGCQGNANNFKTLEECQEACEA</sequence>
<dbReference type="PROSITE" id="PS50279">
    <property type="entry name" value="BPTI_KUNITZ_2"/>
    <property type="match status" value="1"/>
</dbReference>
<comment type="caution">
    <text evidence="6">The sequence shown here is derived from an EMBL/GenBank/DDBJ whole genome shotgun (WGS) entry which is preliminary data.</text>
</comment>
<dbReference type="PANTHER" id="PTHR10083:SF328">
    <property type="entry name" value="TISSUE FACTOR PATHWAY INHIBITOR"/>
    <property type="match status" value="1"/>
</dbReference>